<dbReference type="Pfam" id="PF00018">
    <property type="entry name" value="SH3_1"/>
    <property type="match status" value="1"/>
</dbReference>
<dbReference type="AlphaFoldDB" id="A0AAJ6QUT0"/>
<dbReference type="Pfam" id="PF12026">
    <property type="entry name" value="CAS_C"/>
    <property type="match status" value="1"/>
</dbReference>
<evidence type="ECO:0000256" key="10">
    <source>
        <dbReference type="SAM" id="MobiDB-lite"/>
    </source>
</evidence>
<dbReference type="GO" id="GO:0005886">
    <property type="term" value="C:plasma membrane"/>
    <property type="evidence" value="ECO:0007669"/>
    <property type="project" value="TreeGrafter"/>
</dbReference>
<feature type="compositionally biased region" description="Low complexity" evidence="10">
    <location>
        <begin position="724"/>
        <end position="745"/>
    </location>
</feature>
<dbReference type="InterPro" id="IPR014928">
    <property type="entry name" value="Serine_rich_dom"/>
</dbReference>
<dbReference type="GeneID" id="100897697"/>
<dbReference type="PROSITE" id="PS50002">
    <property type="entry name" value="SH3"/>
    <property type="match status" value="1"/>
</dbReference>
<keyword evidence="12" id="KW-1185">Reference proteome</keyword>
<evidence type="ECO:0000256" key="7">
    <source>
        <dbReference type="ARBA" id="ARBA00022889"/>
    </source>
</evidence>
<evidence type="ECO:0000256" key="5">
    <source>
        <dbReference type="ARBA" id="ARBA00022490"/>
    </source>
</evidence>
<dbReference type="InterPro" id="IPR021901">
    <property type="entry name" value="CAS_C"/>
</dbReference>
<dbReference type="Gene3D" id="1.20.120.230">
    <property type="entry name" value="Alpha-catenin/vinculin-like"/>
    <property type="match status" value="1"/>
</dbReference>
<dbReference type="Proteomes" id="UP000694867">
    <property type="component" value="Unplaced"/>
</dbReference>
<organism evidence="12 13">
    <name type="scientific">Galendromus occidentalis</name>
    <name type="common">western predatory mite</name>
    <dbReference type="NCBI Taxonomy" id="34638"/>
    <lineage>
        <taxon>Eukaryota</taxon>
        <taxon>Metazoa</taxon>
        <taxon>Ecdysozoa</taxon>
        <taxon>Arthropoda</taxon>
        <taxon>Chelicerata</taxon>
        <taxon>Arachnida</taxon>
        <taxon>Acari</taxon>
        <taxon>Parasitiformes</taxon>
        <taxon>Mesostigmata</taxon>
        <taxon>Gamasina</taxon>
        <taxon>Phytoseioidea</taxon>
        <taxon>Phytoseiidae</taxon>
        <taxon>Typhlodrominae</taxon>
        <taxon>Galendromus</taxon>
    </lineage>
</organism>
<dbReference type="GO" id="GO:0005925">
    <property type="term" value="C:focal adhesion"/>
    <property type="evidence" value="ECO:0007669"/>
    <property type="project" value="UniProtKB-SubCell"/>
</dbReference>
<evidence type="ECO:0000256" key="3">
    <source>
        <dbReference type="ARBA" id="ARBA00007848"/>
    </source>
</evidence>
<feature type="region of interest" description="Disordered" evidence="10">
    <location>
        <begin position="259"/>
        <end position="295"/>
    </location>
</feature>
<dbReference type="Gene3D" id="2.30.30.40">
    <property type="entry name" value="SH3 Domains"/>
    <property type="match status" value="1"/>
</dbReference>
<dbReference type="FunFam" id="2.30.30.40:FF:000009">
    <property type="entry name" value="Breast cancer anti-estrogen resistance 1"/>
    <property type="match status" value="1"/>
</dbReference>
<gene>
    <name evidence="13" type="primary">LOC100897697</name>
</gene>
<dbReference type="SMART" id="SM00326">
    <property type="entry name" value="SH3"/>
    <property type="match status" value="1"/>
</dbReference>
<dbReference type="KEGG" id="goe:100897697"/>
<evidence type="ECO:0000313" key="12">
    <source>
        <dbReference type="Proteomes" id="UP000694867"/>
    </source>
</evidence>
<name>A0AAJ6QUT0_9ACAR</name>
<dbReference type="InterPro" id="IPR001452">
    <property type="entry name" value="SH3_domain"/>
</dbReference>
<evidence type="ECO:0000313" key="13">
    <source>
        <dbReference type="RefSeq" id="XP_003744799.1"/>
    </source>
</evidence>
<dbReference type="CDD" id="cd11844">
    <property type="entry name" value="SH3_CAS"/>
    <property type="match status" value="1"/>
</dbReference>
<dbReference type="RefSeq" id="XP_003744799.1">
    <property type="nucleotide sequence ID" value="XM_003744751.1"/>
</dbReference>
<proteinExistence type="inferred from homology"/>
<feature type="compositionally biased region" description="Low complexity" evidence="10">
    <location>
        <begin position="259"/>
        <end position="292"/>
    </location>
</feature>
<dbReference type="InterPro" id="IPR038319">
    <property type="entry name" value="Serine_rich_sf"/>
</dbReference>
<dbReference type="GO" id="GO:0007169">
    <property type="term" value="P:cell surface receptor protein tyrosine kinase signaling pathway"/>
    <property type="evidence" value="ECO:0007669"/>
    <property type="project" value="TreeGrafter"/>
</dbReference>
<dbReference type="GO" id="GO:0005737">
    <property type="term" value="C:cytoplasm"/>
    <property type="evidence" value="ECO:0007669"/>
    <property type="project" value="UniProtKB-SubCell"/>
</dbReference>
<dbReference type="CTD" id="38021"/>
<dbReference type="Pfam" id="PF08824">
    <property type="entry name" value="Serine_rich"/>
    <property type="match status" value="1"/>
</dbReference>
<reference evidence="13" key="1">
    <citation type="submission" date="2025-08" db="UniProtKB">
        <authorList>
            <consortium name="RefSeq"/>
        </authorList>
    </citation>
    <scope>IDENTIFICATION</scope>
</reference>
<evidence type="ECO:0000256" key="1">
    <source>
        <dbReference type="ARBA" id="ARBA00004246"/>
    </source>
</evidence>
<dbReference type="InterPro" id="IPR036028">
    <property type="entry name" value="SH3-like_dom_sf"/>
</dbReference>
<feature type="domain" description="SH3" evidence="11">
    <location>
        <begin position="2"/>
        <end position="64"/>
    </location>
</feature>
<feature type="region of interest" description="Disordered" evidence="10">
    <location>
        <begin position="513"/>
        <end position="539"/>
    </location>
</feature>
<dbReference type="PANTHER" id="PTHR10654:SF18">
    <property type="entry name" value="IP17195P"/>
    <property type="match status" value="1"/>
</dbReference>
<evidence type="ECO:0000256" key="4">
    <source>
        <dbReference type="ARBA" id="ARBA00022443"/>
    </source>
</evidence>
<comment type="similarity">
    <text evidence="3">Belongs to the CAS family.</text>
</comment>
<comment type="subcellular location">
    <subcellularLocation>
        <location evidence="1">Cell junction</location>
        <location evidence="1">Focal adhesion</location>
    </subcellularLocation>
    <subcellularLocation>
        <location evidence="2">Cytoplasm</location>
    </subcellularLocation>
</comment>
<dbReference type="GO" id="GO:0007155">
    <property type="term" value="P:cell adhesion"/>
    <property type="evidence" value="ECO:0007669"/>
    <property type="project" value="UniProtKB-KW"/>
</dbReference>
<dbReference type="GO" id="GO:0016477">
    <property type="term" value="P:cell migration"/>
    <property type="evidence" value="ECO:0007669"/>
    <property type="project" value="TreeGrafter"/>
</dbReference>
<evidence type="ECO:0000256" key="6">
    <source>
        <dbReference type="ARBA" id="ARBA00022553"/>
    </source>
</evidence>
<sequence>MKKNCLAKALYDNHAESPEELEFKKGDVLTVLEQNPNGLQGWWLCALRGRQGIAPGNRLRLMPYMYDPTGLGFATGVVAQNVPTHQPSNACTLPNRGSNANRRLVQNGPPSGGRVVLPVRQGDVYVYDTPQVSAKSEYDVPAVATLPRGGPIRETPKLQTFASPQSQNYDDPKSGGQYDIPRGVTSHFKALTLSDCQYDFPSTGKAQSSEYDAPAARSAVAPLKAASLYDKPPNQINLGTLKEKSSTYDVPVATLNTRGSVHSQGSSSGVTGSQTSLNLSLSSGGGSNRSSLEQQAEEAYDIPHLGHKRPVGQEIGLLKIATTKASSGLYDVPPQVTRDTPTITRTKSSLEAADYVSLPKPVVSTPVRELHLELHSALEALVIHQQEVQAATQLLFSCLGESREGMRVPSHTLLNSVTTFYNFSQSAVQSAKNNSQDPKIAAKLERLVQNMSISFNVIAESCSAMDRVGWTQQKQGERDELDRLVACARSLTDDVQQISSCIQGNATLIFRRTTPSQEIRQRPLPQPPSRLSPKTSAPSEAGEYDYIQMQNDIPKGDLGANYDSLLKRSQEMIADKSTVAEVPTHIRNDHMLREYYSPRLNDSIAYLGEAIDAFLSTIEKNQPPRIFVEHTKFILIAAHRVACIGDTLHRHLSDYLESDKFRRCSEKISTSLRLLVDTTKRAALHFPAVVAIQEMVDTVMAVSHLCHALKGCFVVNTAHLQQQHQHQQQQQSNAPTQQTQQTAKQLDGPGVAVN</sequence>
<dbReference type="InterPro" id="IPR037362">
    <property type="entry name" value="CAS_fam"/>
</dbReference>
<evidence type="ECO:0000256" key="8">
    <source>
        <dbReference type="ARBA" id="ARBA00022949"/>
    </source>
</evidence>
<keyword evidence="6" id="KW-0597">Phosphoprotein</keyword>
<accession>A0AAJ6QUT0</accession>
<evidence type="ECO:0000256" key="2">
    <source>
        <dbReference type="ARBA" id="ARBA00004496"/>
    </source>
</evidence>
<keyword evidence="4 9" id="KW-0728">SH3 domain</keyword>
<dbReference type="SUPFAM" id="SSF50044">
    <property type="entry name" value="SH3-domain"/>
    <property type="match status" value="1"/>
</dbReference>
<evidence type="ECO:0000256" key="9">
    <source>
        <dbReference type="PROSITE-ProRule" id="PRU00192"/>
    </source>
</evidence>
<evidence type="ECO:0000259" key="11">
    <source>
        <dbReference type="PROSITE" id="PS50002"/>
    </source>
</evidence>
<keyword evidence="8" id="KW-0965">Cell junction</keyword>
<dbReference type="PANTHER" id="PTHR10654">
    <property type="entry name" value="CAS SCAFFOLDING PROTEIN"/>
    <property type="match status" value="1"/>
</dbReference>
<protein>
    <submittedName>
        <fullName evidence="13">Breast cancer anti-estrogen resistance protein 1</fullName>
    </submittedName>
</protein>
<dbReference type="Gene3D" id="1.20.120.830">
    <property type="entry name" value="Serine-rich domain"/>
    <property type="match status" value="1"/>
</dbReference>
<keyword evidence="7" id="KW-0130">Cell adhesion</keyword>
<keyword evidence="5" id="KW-0963">Cytoplasm</keyword>
<feature type="region of interest" description="Disordered" evidence="10">
    <location>
        <begin position="724"/>
        <end position="754"/>
    </location>
</feature>